<evidence type="ECO:0000256" key="7">
    <source>
        <dbReference type="PROSITE-ProRule" id="PRU00169"/>
    </source>
</evidence>
<dbReference type="InterPro" id="IPR036388">
    <property type="entry name" value="WH-like_DNA-bd_sf"/>
</dbReference>
<dbReference type="GO" id="GO:0032993">
    <property type="term" value="C:protein-DNA complex"/>
    <property type="evidence" value="ECO:0007669"/>
    <property type="project" value="TreeGrafter"/>
</dbReference>
<reference evidence="11 12" key="1">
    <citation type="journal article" date="2013" name="Genome Announc.">
        <title>Genome Sequence of an Epidemic Isolate of Mycobacterium abscessus subsp. bolletii from Rio de Janeiro, Brazil.</title>
        <authorList>
            <person name="Davidson R.M."/>
            <person name="Reynolds P.R."/>
            <person name="Farias-Hesson E."/>
            <person name="Duarte R.S."/>
            <person name="Jackson M."/>
            <person name="Strong M."/>
        </authorList>
    </citation>
    <scope>NUCLEOTIDE SEQUENCE [LARGE SCALE GENOMIC DNA]</scope>
    <source>
        <strain evidence="11 12">CRM-0020</strain>
    </source>
</reference>
<evidence type="ECO:0000313" key="12">
    <source>
        <dbReference type="Proteomes" id="UP000014969"/>
    </source>
</evidence>
<dbReference type="PROSITE" id="PS50110">
    <property type="entry name" value="RESPONSE_REGULATORY"/>
    <property type="match status" value="1"/>
</dbReference>
<proteinExistence type="predicted"/>
<sequence length="230" mass="25694">MPVRILVVDDDRAVRESLRRSLSFNGYSVDLAEDGVDALNVIANDRPDALVLDVMMPKLDGLEVCRRLRSTGDDLPILVLTARDSVSERVAGLDAGADDYLPKPFALEELLARMRALLRRTTIDESADAATLSFGDLTLDPVTREVHRGTRSISLTRTEFALLEMLMANPRRVLTRSRILEEVWGFDFPTSGNALEVYVGYLRRKTEAEGELRLIHTVRGVGYVLRETPP</sequence>
<comment type="caution">
    <text evidence="11">The sequence shown here is derived from an EMBL/GenBank/DDBJ whole genome shotgun (WGS) entry which is preliminary data.</text>
</comment>
<dbReference type="InterPro" id="IPR001867">
    <property type="entry name" value="OmpR/PhoB-type_DNA-bd"/>
</dbReference>
<evidence type="ECO:0000256" key="2">
    <source>
        <dbReference type="ARBA" id="ARBA00022553"/>
    </source>
</evidence>
<dbReference type="GO" id="GO:0005829">
    <property type="term" value="C:cytosol"/>
    <property type="evidence" value="ECO:0007669"/>
    <property type="project" value="TreeGrafter"/>
</dbReference>
<dbReference type="GO" id="GO:0000976">
    <property type="term" value="F:transcription cis-regulatory region binding"/>
    <property type="evidence" value="ECO:0007669"/>
    <property type="project" value="TreeGrafter"/>
</dbReference>
<keyword evidence="2 7" id="KW-0597">Phosphoprotein</keyword>
<dbReference type="AlphaFoldDB" id="A0A829HZM1"/>
<evidence type="ECO:0000256" key="1">
    <source>
        <dbReference type="ARBA" id="ARBA00004496"/>
    </source>
</evidence>
<dbReference type="InterPro" id="IPR011006">
    <property type="entry name" value="CheY-like_superfamily"/>
</dbReference>
<dbReference type="Proteomes" id="UP000014969">
    <property type="component" value="Unassembled WGS sequence"/>
</dbReference>
<dbReference type="Gene3D" id="1.10.10.10">
    <property type="entry name" value="Winged helix-like DNA-binding domain superfamily/Winged helix DNA-binding domain"/>
    <property type="match status" value="1"/>
</dbReference>
<feature type="domain" description="OmpR/PhoB-type" evidence="10">
    <location>
        <begin position="129"/>
        <end position="227"/>
    </location>
</feature>
<keyword evidence="6" id="KW-0804">Transcription</keyword>
<evidence type="ECO:0000259" key="9">
    <source>
        <dbReference type="PROSITE" id="PS50110"/>
    </source>
</evidence>
<dbReference type="EMBL" id="ATFQ01000011">
    <property type="protein sequence ID" value="EPQ24650.1"/>
    <property type="molecule type" value="Genomic_DNA"/>
</dbReference>
<dbReference type="Pfam" id="PF00486">
    <property type="entry name" value="Trans_reg_C"/>
    <property type="match status" value="1"/>
</dbReference>
<name>A0A829HZM1_9MYCO</name>
<keyword evidence="4" id="KW-0805">Transcription regulation</keyword>
<evidence type="ECO:0000313" key="11">
    <source>
        <dbReference type="EMBL" id="EPQ24650.1"/>
    </source>
</evidence>
<evidence type="ECO:0000259" key="10">
    <source>
        <dbReference type="PROSITE" id="PS51755"/>
    </source>
</evidence>
<dbReference type="SMART" id="SM00448">
    <property type="entry name" value="REC"/>
    <property type="match status" value="1"/>
</dbReference>
<comment type="subcellular location">
    <subcellularLocation>
        <location evidence="1">Cytoplasm</location>
    </subcellularLocation>
</comment>
<evidence type="ECO:0000256" key="4">
    <source>
        <dbReference type="ARBA" id="ARBA00023015"/>
    </source>
</evidence>
<dbReference type="Pfam" id="PF00072">
    <property type="entry name" value="Response_reg"/>
    <property type="match status" value="1"/>
</dbReference>
<feature type="domain" description="Response regulatory" evidence="9">
    <location>
        <begin position="4"/>
        <end position="118"/>
    </location>
</feature>
<protein>
    <submittedName>
        <fullName evidence="11">Transcriptional regulator</fullName>
    </submittedName>
</protein>
<dbReference type="InterPro" id="IPR016032">
    <property type="entry name" value="Sig_transdc_resp-reg_C-effctor"/>
</dbReference>
<dbReference type="SMART" id="SM00862">
    <property type="entry name" value="Trans_reg_C"/>
    <property type="match status" value="1"/>
</dbReference>
<dbReference type="PANTHER" id="PTHR48111">
    <property type="entry name" value="REGULATOR OF RPOS"/>
    <property type="match status" value="1"/>
</dbReference>
<evidence type="ECO:0000256" key="8">
    <source>
        <dbReference type="PROSITE-ProRule" id="PRU01091"/>
    </source>
</evidence>
<dbReference type="GO" id="GO:0006355">
    <property type="term" value="P:regulation of DNA-templated transcription"/>
    <property type="evidence" value="ECO:0007669"/>
    <property type="project" value="InterPro"/>
</dbReference>
<dbReference type="FunFam" id="3.40.50.2300:FF:000001">
    <property type="entry name" value="DNA-binding response regulator PhoB"/>
    <property type="match status" value="1"/>
</dbReference>
<evidence type="ECO:0000256" key="6">
    <source>
        <dbReference type="ARBA" id="ARBA00023163"/>
    </source>
</evidence>
<dbReference type="InterPro" id="IPR039420">
    <property type="entry name" value="WalR-like"/>
</dbReference>
<keyword evidence="3" id="KW-0902">Two-component regulatory system</keyword>
<dbReference type="Gene3D" id="3.40.50.2300">
    <property type="match status" value="1"/>
</dbReference>
<dbReference type="SUPFAM" id="SSF52172">
    <property type="entry name" value="CheY-like"/>
    <property type="match status" value="1"/>
</dbReference>
<dbReference type="InterPro" id="IPR001789">
    <property type="entry name" value="Sig_transdc_resp-reg_receiver"/>
</dbReference>
<keyword evidence="5 8" id="KW-0238">DNA-binding</keyword>
<dbReference type="CDD" id="cd17627">
    <property type="entry name" value="REC_OmpR_PrrA-like"/>
    <property type="match status" value="1"/>
</dbReference>
<gene>
    <name evidence="11" type="ORF">J108_04995</name>
</gene>
<feature type="modified residue" description="4-aspartylphosphate" evidence="7">
    <location>
        <position position="53"/>
    </location>
</feature>
<accession>A0A829HZM1</accession>
<organism evidence="11 12">
    <name type="scientific">Mycobacteroides abscessus subsp. bolletii CRM-0020</name>
    <dbReference type="NCBI Taxonomy" id="1306401"/>
    <lineage>
        <taxon>Bacteria</taxon>
        <taxon>Bacillati</taxon>
        <taxon>Actinomycetota</taxon>
        <taxon>Actinomycetes</taxon>
        <taxon>Mycobacteriales</taxon>
        <taxon>Mycobacteriaceae</taxon>
        <taxon>Mycobacteroides</taxon>
        <taxon>Mycobacteroides abscessus</taxon>
    </lineage>
</organism>
<dbReference type="FunFam" id="1.10.10.10:FF:000005">
    <property type="entry name" value="Two-component system response regulator"/>
    <property type="match status" value="1"/>
</dbReference>
<dbReference type="GO" id="GO:0000156">
    <property type="term" value="F:phosphorelay response regulator activity"/>
    <property type="evidence" value="ECO:0007669"/>
    <property type="project" value="TreeGrafter"/>
</dbReference>
<dbReference type="SUPFAM" id="SSF46894">
    <property type="entry name" value="C-terminal effector domain of the bipartite response regulators"/>
    <property type="match status" value="1"/>
</dbReference>
<dbReference type="Gene3D" id="6.10.250.690">
    <property type="match status" value="1"/>
</dbReference>
<dbReference type="PROSITE" id="PS51755">
    <property type="entry name" value="OMPR_PHOB"/>
    <property type="match status" value="1"/>
</dbReference>
<feature type="DNA-binding region" description="OmpR/PhoB-type" evidence="8">
    <location>
        <begin position="129"/>
        <end position="227"/>
    </location>
</feature>
<evidence type="ECO:0000256" key="5">
    <source>
        <dbReference type="ARBA" id="ARBA00023125"/>
    </source>
</evidence>
<dbReference type="PANTHER" id="PTHR48111:SF22">
    <property type="entry name" value="REGULATOR OF RPOS"/>
    <property type="match status" value="1"/>
</dbReference>
<dbReference type="CDD" id="cd00383">
    <property type="entry name" value="trans_reg_C"/>
    <property type="match status" value="1"/>
</dbReference>
<evidence type="ECO:0000256" key="3">
    <source>
        <dbReference type="ARBA" id="ARBA00023012"/>
    </source>
</evidence>